<evidence type="ECO:0000256" key="1">
    <source>
        <dbReference type="SAM" id="Coils"/>
    </source>
</evidence>
<dbReference type="EMBL" id="SRLO01009803">
    <property type="protein sequence ID" value="TNN26648.1"/>
    <property type="molecule type" value="Genomic_DNA"/>
</dbReference>
<comment type="caution">
    <text evidence="2">The sequence shown here is derived from an EMBL/GenBank/DDBJ whole genome shotgun (WGS) entry which is preliminary data.</text>
</comment>
<keyword evidence="3" id="KW-1185">Reference proteome</keyword>
<dbReference type="Proteomes" id="UP000314294">
    <property type="component" value="Unassembled WGS sequence"/>
</dbReference>
<keyword evidence="1" id="KW-0175">Coiled coil</keyword>
<organism evidence="2 3">
    <name type="scientific">Liparis tanakae</name>
    <name type="common">Tanaka's snailfish</name>
    <dbReference type="NCBI Taxonomy" id="230148"/>
    <lineage>
        <taxon>Eukaryota</taxon>
        <taxon>Metazoa</taxon>
        <taxon>Chordata</taxon>
        <taxon>Craniata</taxon>
        <taxon>Vertebrata</taxon>
        <taxon>Euteleostomi</taxon>
        <taxon>Actinopterygii</taxon>
        <taxon>Neopterygii</taxon>
        <taxon>Teleostei</taxon>
        <taxon>Neoteleostei</taxon>
        <taxon>Acanthomorphata</taxon>
        <taxon>Eupercaria</taxon>
        <taxon>Perciformes</taxon>
        <taxon>Cottioidei</taxon>
        <taxon>Cottales</taxon>
        <taxon>Liparidae</taxon>
        <taxon>Liparis</taxon>
    </lineage>
</organism>
<protein>
    <submittedName>
        <fullName evidence="2">Uncharacterized protein</fullName>
    </submittedName>
</protein>
<sequence length="98" mass="10791">MTEKMRAMEIKLKESETRLTECKTQILELRNKGEVKLQKMISALLSPPIAALNATLGILAGAEGEKIQISLDVPAMRDEITEHLGFQGLFGFGETFGL</sequence>
<accession>A0A4Z2ECZ8</accession>
<proteinExistence type="predicted"/>
<evidence type="ECO:0000313" key="2">
    <source>
        <dbReference type="EMBL" id="TNN26648.1"/>
    </source>
</evidence>
<feature type="coiled-coil region" evidence="1">
    <location>
        <begin position="5"/>
        <end position="32"/>
    </location>
</feature>
<reference evidence="2 3" key="1">
    <citation type="submission" date="2019-03" db="EMBL/GenBank/DDBJ databases">
        <title>First draft genome of Liparis tanakae, snailfish: a comprehensive survey of snailfish specific genes.</title>
        <authorList>
            <person name="Kim W."/>
            <person name="Song I."/>
            <person name="Jeong J.-H."/>
            <person name="Kim D."/>
            <person name="Kim S."/>
            <person name="Ryu S."/>
            <person name="Song J.Y."/>
            <person name="Lee S.K."/>
        </authorList>
    </citation>
    <scope>NUCLEOTIDE SEQUENCE [LARGE SCALE GENOMIC DNA]</scope>
    <source>
        <tissue evidence="2">Muscle</tissue>
    </source>
</reference>
<evidence type="ECO:0000313" key="3">
    <source>
        <dbReference type="Proteomes" id="UP000314294"/>
    </source>
</evidence>
<gene>
    <name evidence="2" type="ORF">EYF80_063216</name>
</gene>
<dbReference type="AlphaFoldDB" id="A0A4Z2ECZ8"/>
<name>A0A4Z2ECZ8_9TELE</name>